<feature type="binding site" evidence="3">
    <location>
        <position position="254"/>
    </location>
    <ligand>
        <name>substrate</name>
    </ligand>
</feature>
<dbReference type="InterPro" id="IPR038404">
    <property type="entry name" value="TRAP_DctP_sf"/>
</dbReference>
<protein>
    <submittedName>
        <fullName evidence="4">ABC transporter substrate-binding protein</fullName>
    </submittedName>
</protein>
<comment type="caution">
    <text evidence="4">The sequence shown here is derived from an EMBL/GenBank/DDBJ whole genome shotgun (WGS) entry which is preliminary data.</text>
</comment>
<dbReference type="PROSITE" id="PS51318">
    <property type="entry name" value="TAT"/>
    <property type="match status" value="1"/>
</dbReference>
<feature type="binding site" evidence="2">
    <location>
        <position position="170"/>
    </location>
    <ligand>
        <name>substrate</name>
    </ligand>
</feature>
<dbReference type="OrthoDB" id="9780733at2"/>
<dbReference type="GO" id="GO:0055085">
    <property type="term" value="P:transmembrane transport"/>
    <property type="evidence" value="ECO:0007669"/>
    <property type="project" value="InterPro"/>
</dbReference>
<dbReference type="InterPro" id="IPR018389">
    <property type="entry name" value="DctP_fam"/>
</dbReference>
<dbReference type="PIRSF" id="PIRSF039026">
    <property type="entry name" value="SiaP"/>
    <property type="match status" value="1"/>
</dbReference>
<dbReference type="InterPro" id="IPR006311">
    <property type="entry name" value="TAT_signal"/>
</dbReference>
<dbReference type="AlphaFoldDB" id="A0A2U2BVG7"/>
<dbReference type="InterPro" id="IPR026289">
    <property type="entry name" value="SBP_TakP-like"/>
</dbReference>
<evidence type="ECO:0000313" key="5">
    <source>
        <dbReference type="Proteomes" id="UP000245168"/>
    </source>
</evidence>
<evidence type="ECO:0000256" key="2">
    <source>
        <dbReference type="PIRSR" id="PIRSR039026-1"/>
    </source>
</evidence>
<dbReference type="Gene3D" id="3.40.190.10">
    <property type="entry name" value="Periplasmic binding protein-like II"/>
    <property type="match status" value="1"/>
</dbReference>
<proteinExistence type="predicted"/>
<organism evidence="4 5">
    <name type="scientific">Marinicauda salina</name>
    <dbReference type="NCBI Taxonomy" id="2135793"/>
    <lineage>
        <taxon>Bacteria</taxon>
        <taxon>Pseudomonadati</taxon>
        <taxon>Pseudomonadota</taxon>
        <taxon>Alphaproteobacteria</taxon>
        <taxon>Maricaulales</taxon>
        <taxon>Maricaulaceae</taxon>
        <taxon>Marinicauda</taxon>
    </lineage>
</organism>
<dbReference type="RefSeq" id="WP_109252323.1">
    <property type="nucleotide sequence ID" value="NZ_QEXV01000002.1"/>
</dbReference>
<dbReference type="Pfam" id="PF03480">
    <property type="entry name" value="DctP"/>
    <property type="match status" value="1"/>
</dbReference>
<feature type="binding site" evidence="3">
    <location>
        <position position="228"/>
    </location>
    <ligand>
        <name>substrate</name>
    </ligand>
</feature>
<keyword evidence="5" id="KW-1185">Reference proteome</keyword>
<dbReference type="PROSITE" id="PS51257">
    <property type="entry name" value="PROKAR_LIPOPROTEIN"/>
    <property type="match status" value="1"/>
</dbReference>
<dbReference type="Gene3D" id="3.40.190.170">
    <property type="entry name" value="Bacterial extracellular solute-binding protein, family 7"/>
    <property type="match status" value="1"/>
</dbReference>
<gene>
    <name evidence="4" type="ORF">DDZ18_05185</name>
</gene>
<dbReference type="NCBIfam" id="NF037995">
    <property type="entry name" value="TRAP_S1"/>
    <property type="match status" value="1"/>
</dbReference>
<feature type="binding site" evidence="2">
    <location>
        <position position="191"/>
    </location>
    <ligand>
        <name>substrate</name>
    </ligand>
</feature>
<dbReference type="EMBL" id="QEXV01000002">
    <property type="protein sequence ID" value="PWE17969.1"/>
    <property type="molecule type" value="Genomic_DNA"/>
</dbReference>
<dbReference type="GO" id="GO:0046872">
    <property type="term" value="F:metal ion binding"/>
    <property type="evidence" value="ECO:0007669"/>
    <property type="project" value="UniProtKB-KW"/>
</dbReference>
<sequence>MDRRRFLSGAAVAAAGAAAACSPEGAGAGSETAASGAPSVNRNRTRRLRMVTTWPPGFPGLGTAAERTAELINAMSGGSLEVEVFGAGEIVGAFEVFDAVSNGVADMYHAADYYWQGRSPAYNFFCAVPMGMTAYEIMAWVEYGGGQELWEDLSHQFNIQPFQAGNTGHQMGGWFKQEINSLEDFRGLRMRIPGLGGTVIRELGGAAVALSGGEIYQSLQSGAIDATEWVGPWNDLAFGFYREAPFYYGPGFHEPGSALAVGINLEVWESLSSEHQAIVRSACRAANNQSLAEFTHQNGLALRTLTEEHGVQLRSFSDEIWREVGRIAEQVVADTANADPLSRRVYDSYVQARRLGRDWANISEAPYYEKRELVLGR</sequence>
<dbReference type="GO" id="GO:0031317">
    <property type="term" value="C:tripartite ATP-independent periplasmic transporter complex"/>
    <property type="evidence" value="ECO:0007669"/>
    <property type="project" value="InterPro"/>
</dbReference>
<evidence type="ECO:0000313" key="4">
    <source>
        <dbReference type="EMBL" id="PWE17969.1"/>
    </source>
</evidence>
<evidence type="ECO:0000256" key="1">
    <source>
        <dbReference type="ARBA" id="ARBA00022729"/>
    </source>
</evidence>
<accession>A0A2U2BVG7</accession>
<keyword evidence="1" id="KW-0732">Signal</keyword>
<keyword evidence="3" id="KW-0479">Metal-binding</keyword>
<feature type="binding site" evidence="3">
    <location>
        <position position="229"/>
    </location>
    <ligand>
        <name>Na(+)</name>
        <dbReference type="ChEBI" id="CHEBI:29101"/>
    </ligand>
</feature>
<dbReference type="PANTHER" id="PTHR33376:SF5">
    <property type="entry name" value="EXTRACYTOPLASMIC SOLUTE RECEPTOR PROTEIN"/>
    <property type="match status" value="1"/>
</dbReference>
<evidence type="ECO:0000256" key="3">
    <source>
        <dbReference type="PIRSR" id="PIRSR039026-2"/>
    </source>
</evidence>
<name>A0A2U2BVG7_9PROT</name>
<dbReference type="Proteomes" id="UP000245168">
    <property type="component" value="Unassembled WGS sequence"/>
</dbReference>
<dbReference type="CDD" id="cd13604">
    <property type="entry name" value="PBP2_TRAP_ketoacid_lactate_like"/>
    <property type="match status" value="1"/>
</dbReference>
<dbReference type="PANTHER" id="PTHR33376">
    <property type="match status" value="1"/>
</dbReference>
<reference evidence="5" key="1">
    <citation type="submission" date="2018-05" db="EMBL/GenBank/DDBJ databases">
        <authorList>
            <person name="Liu B.-T."/>
        </authorList>
    </citation>
    <scope>NUCLEOTIDE SEQUENCE [LARGE SCALE GENOMIC DNA]</scope>
    <source>
        <strain evidence="5">WD6-1</strain>
    </source>
</reference>